<dbReference type="Pfam" id="PF13560">
    <property type="entry name" value="HTH_31"/>
    <property type="match status" value="1"/>
</dbReference>
<dbReference type="AlphaFoldDB" id="A0A543CPG2"/>
<dbReference type="CDD" id="cd00093">
    <property type="entry name" value="HTH_XRE"/>
    <property type="match status" value="1"/>
</dbReference>
<name>A0A543CPG2_9ACTN</name>
<keyword evidence="4" id="KW-1185">Reference proteome</keyword>
<dbReference type="GO" id="GO:0003700">
    <property type="term" value="F:DNA-binding transcription factor activity"/>
    <property type="evidence" value="ECO:0007669"/>
    <property type="project" value="TreeGrafter"/>
</dbReference>
<dbReference type="InterPro" id="IPR010982">
    <property type="entry name" value="Lambda_DNA-bd_dom_sf"/>
</dbReference>
<proteinExistence type="predicted"/>
<feature type="domain" description="HTH cro/C1-type" evidence="2">
    <location>
        <begin position="11"/>
        <end position="66"/>
    </location>
</feature>
<dbReference type="Gene3D" id="1.10.260.40">
    <property type="entry name" value="lambda repressor-like DNA-binding domains"/>
    <property type="match status" value="1"/>
</dbReference>
<dbReference type="Proteomes" id="UP000316096">
    <property type="component" value="Unassembled WGS sequence"/>
</dbReference>
<evidence type="ECO:0000256" key="1">
    <source>
        <dbReference type="ARBA" id="ARBA00023125"/>
    </source>
</evidence>
<dbReference type="InterPro" id="IPR050807">
    <property type="entry name" value="TransReg_Diox_bact_type"/>
</dbReference>
<evidence type="ECO:0000313" key="3">
    <source>
        <dbReference type="EMBL" id="TQL98991.1"/>
    </source>
</evidence>
<reference evidence="3 4" key="1">
    <citation type="submission" date="2019-06" db="EMBL/GenBank/DDBJ databases">
        <title>Sequencing the genomes of 1000 actinobacteria strains.</title>
        <authorList>
            <person name="Klenk H.-P."/>
        </authorList>
    </citation>
    <scope>NUCLEOTIDE SEQUENCE [LARGE SCALE GENOMIC DNA]</scope>
    <source>
        <strain evidence="3 4">DSM 102200</strain>
    </source>
</reference>
<organism evidence="3 4">
    <name type="scientific">Actinoallomurus bryophytorum</name>
    <dbReference type="NCBI Taxonomy" id="1490222"/>
    <lineage>
        <taxon>Bacteria</taxon>
        <taxon>Bacillati</taxon>
        <taxon>Actinomycetota</taxon>
        <taxon>Actinomycetes</taxon>
        <taxon>Streptosporangiales</taxon>
        <taxon>Thermomonosporaceae</taxon>
        <taxon>Actinoallomurus</taxon>
    </lineage>
</organism>
<dbReference type="GO" id="GO:0003677">
    <property type="term" value="F:DNA binding"/>
    <property type="evidence" value="ECO:0007669"/>
    <property type="project" value="UniProtKB-KW"/>
</dbReference>
<dbReference type="EMBL" id="VFOZ01000001">
    <property type="protein sequence ID" value="TQL98991.1"/>
    <property type="molecule type" value="Genomic_DNA"/>
</dbReference>
<dbReference type="GO" id="GO:0005829">
    <property type="term" value="C:cytosol"/>
    <property type="evidence" value="ECO:0007669"/>
    <property type="project" value="TreeGrafter"/>
</dbReference>
<evidence type="ECO:0000313" key="4">
    <source>
        <dbReference type="Proteomes" id="UP000316096"/>
    </source>
</evidence>
<dbReference type="PROSITE" id="PS50943">
    <property type="entry name" value="HTH_CROC1"/>
    <property type="match status" value="1"/>
</dbReference>
<dbReference type="PANTHER" id="PTHR46797">
    <property type="entry name" value="HTH-TYPE TRANSCRIPTIONAL REGULATOR"/>
    <property type="match status" value="1"/>
</dbReference>
<dbReference type="PANTHER" id="PTHR46797:SF1">
    <property type="entry name" value="METHYLPHOSPHONATE SYNTHASE"/>
    <property type="match status" value="1"/>
</dbReference>
<protein>
    <submittedName>
        <fullName evidence="3">Helix-turn-helix protein</fullName>
    </submittedName>
</protein>
<gene>
    <name evidence="3" type="ORF">FB559_4644</name>
</gene>
<sequence length="405" mass="44115">MDARKEIGRRIARQRRRRGLSQAVLAQLVGRSESWLSQVERGHRSVDRHSVLVRLAEILGVEVSRLIPGETAAEVVRYEPVAAIREAMTHYGALPRVVHGRVSTGRRPPLRWLSHEMRRANGLYQAARYDEAGRLLPGLIDAVEEARSSCAPADRRAADTVRALVYHSATMTLSRVGEAELAWTAADRAVAAAEAAERPLLAAVSAYRLGYVLIRLRRAEQAEDLLLRTADALAASSRRARPPALSVHGGLYLAAAAAAAARFDGAGTARHLEAAQELAGRLGGDRNDFWSAFGPTNVAIHEVSAAVAFGDADSALRRGESLDVDRLGPGLLGRRAQVLLDLARAYGLRRKDAAAVNTLLRAEQVSPELVRYDSRTNELLTELVRREHRVSTPELRGLAHRAGVL</sequence>
<comment type="caution">
    <text evidence="3">The sequence shown here is derived from an EMBL/GenBank/DDBJ whole genome shotgun (WGS) entry which is preliminary data.</text>
</comment>
<dbReference type="InterPro" id="IPR001387">
    <property type="entry name" value="Cro/C1-type_HTH"/>
</dbReference>
<keyword evidence="1" id="KW-0238">DNA-binding</keyword>
<dbReference type="SUPFAM" id="SSF47413">
    <property type="entry name" value="lambda repressor-like DNA-binding domains"/>
    <property type="match status" value="1"/>
</dbReference>
<dbReference type="SMART" id="SM00530">
    <property type="entry name" value="HTH_XRE"/>
    <property type="match status" value="1"/>
</dbReference>
<evidence type="ECO:0000259" key="2">
    <source>
        <dbReference type="PROSITE" id="PS50943"/>
    </source>
</evidence>
<accession>A0A543CPG2</accession>